<accession>A0A841TWA8</accession>
<comment type="caution">
    <text evidence="6">The sequence shown here is derived from an EMBL/GenBank/DDBJ whole genome shotgun (WGS) entry which is preliminary data.</text>
</comment>
<evidence type="ECO:0000256" key="2">
    <source>
        <dbReference type="ARBA" id="ARBA00022448"/>
    </source>
</evidence>
<evidence type="ECO:0000313" key="6">
    <source>
        <dbReference type="EMBL" id="MBB6690463.1"/>
    </source>
</evidence>
<dbReference type="InterPro" id="IPR003439">
    <property type="entry name" value="ABC_transporter-like_ATP-bd"/>
</dbReference>
<dbReference type="EMBL" id="JACJVR010000011">
    <property type="protein sequence ID" value="MBB6690463.1"/>
    <property type="molecule type" value="Genomic_DNA"/>
</dbReference>
<gene>
    <name evidence="6" type="ORF">H7B90_03515</name>
</gene>
<dbReference type="InterPro" id="IPR027417">
    <property type="entry name" value="P-loop_NTPase"/>
</dbReference>
<dbReference type="InterPro" id="IPR003593">
    <property type="entry name" value="AAA+_ATPase"/>
</dbReference>
<evidence type="ECO:0000313" key="7">
    <source>
        <dbReference type="Proteomes" id="UP000553776"/>
    </source>
</evidence>
<dbReference type="NCBIfam" id="TIGR01727">
    <property type="entry name" value="oligo_HPY"/>
    <property type="match status" value="1"/>
</dbReference>
<dbReference type="Pfam" id="PF08352">
    <property type="entry name" value="oligo_HPY"/>
    <property type="match status" value="1"/>
</dbReference>
<feature type="domain" description="ABC transporter" evidence="5">
    <location>
        <begin position="23"/>
        <end position="266"/>
    </location>
</feature>
<dbReference type="SUPFAM" id="SSF52540">
    <property type="entry name" value="P-loop containing nucleoside triphosphate hydrolases"/>
    <property type="match status" value="1"/>
</dbReference>
<dbReference type="InterPro" id="IPR013563">
    <property type="entry name" value="Oligopep_ABC_C"/>
</dbReference>
<dbReference type="PANTHER" id="PTHR43776:SF12">
    <property type="entry name" value="OLIGOPEPTIDE ABC TRANSPORTER, ATP-BINDING PROTEIN"/>
    <property type="match status" value="1"/>
</dbReference>
<dbReference type="SMART" id="SM00382">
    <property type="entry name" value="AAA"/>
    <property type="match status" value="1"/>
</dbReference>
<dbReference type="AlphaFoldDB" id="A0A841TWA8"/>
<dbReference type="Proteomes" id="UP000553776">
    <property type="component" value="Unassembled WGS sequence"/>
</dbReference>
<evidence type="ECO:0000256" key="4">
    <source>
        <dbReference type="ARBA" id="ARBA00022840"/>
    </source>
</evidence>
<organism evidence="6 7">
    <name type="scientific">Cohnella xylanilytica</name>
    <dbReference type="NCBI Taxonomy" id="557555"/>
    <lineage>
        <taxon>Bacteria</taxon>
        <taxon>Bacillati</taxon>
        <taxon>Bacillota</taxon>
        <taxon>Bacilli</taxon>
        <taxon>Bacillales</taxon>
        <taxon>Paenibacillaceae</taxon>
        <taxon>Cohnella</taxon>
    </lineage>
</organism>
<dbReference type="Pfam" id="PF00005">
    <property type="entry name" value="ABC_tran"/>
    <property type="match status" value="1"/>
</dbReference>
<keyword evidence="4 6" id="KW-0067">ATP-binding</keyword>
<dbReference type="GO" id="GO:0016887">
    <property type="term" value="F:ATP hydrolysis activity"/>
    <property type="evidence" value="ECO:0007669"/>
    <property type="project" value="InterPro"/>
</dbReference>
<reference evidence="6 7" key="1">
    <citation type="submission" date="2020-08" db="EMBL/GenBank/DDBJ databases">
        <title>Cohnella phylogeny.</title>
        <authorList>
            <person name="Dunlap C."/>
        </authorList>
    </citation>
    <scope>NUCLEOTIDE SEQUENCE [LARGE SCALE GENOMIC DNA]</scope>
    <source>
        <strain evidence="6 7">DSM 25239</strain>
    </source>
</reference>
<evidence type="ECO:0000256" key="1">
    <source>
        <dbReference type="ARBA" id="ARBA00005417"/>
    </source>
</evidence>
<dbReference type="PROSITE" id="PS50893">
    <property type="entry name" value="ABC_TRANSPORTER_2"/>
    <property type="match status" value="1"/>
</dbReference>
<dbReference type="GO" id="GO:0015833">
    <property type="term" value="P:peptide transport"/>
    <property type="evidence" value="ECO:0007669"/>
    <property type="project" value="InterPro"/>
</dbReference>
<dbReference type="InterPro" id="IPR050319">
    <property type="entry name" value="ABC_transp_ATP-bind"/>
</dbReference>
<keyword evidence="3" id="KW-0547">Nucleotide-binding</keyword>
<comment type="similarity">
    <text evidence="1">Belongs to the ABC transporter superfamily.</text>
</comment>
<dbReference type="PROSITE" id="PS00211">
    <property type="entry name" value="ABC_TRANSPORTER_1"/>
    <property type="match status" value="1"/>
</dbReference>
<proteinExistence type="inferred from homology"/>
<evidence type="ECO:0000256" key="3">
    <source>
        <dbReference type="ARBA" id="ARBA00022741"/>
    </source>
</evidence>
<protein>
    <submittedName>
        <fullName evidence="6">ABC transporter ATP-binding protein</fullName>
    </submittedName>
</protein>
<dbReference type="Gene3D" id="3.40.50.300">
    <property type="entry name" value="P-loop containing nucleotide triphosphate hydrolases"/>
    <property type="match status" value="1"/>
</dbReference>
<evidence type="ECO:0000259" key="5">
    <source>
        <dbReference type="PROSITE" id="PS50893"/>
    </source>
</evidence>
<dbReference type="InterPro" id="IPR017871">
    <property type="entry name" value="ABC_transporter-like_CS"/>
</dbReference>
<dbReference type="GO" id="GO:0055085">
    <property type="term" value="P:transmembrane transport"/>
    <property type="evidence" value="ECO:0007669"/>
    <property type="project" value="UniProtKB-ARBA"/>
</dbReference>
<dbReference type="GO" id="GO:0005524">
    <property type="term" value="F:ATP binding"/>
    <property type="evidence" value="ECO:0007669"/>
    <property type="project" value="UniProtKB-KW"/>
</dbReference>
<dbReference type="CDD" id="cd03257">
    <property type="entry name" value="ABC_NikE_OppD_transporters"/>
    <property type="match status" value="1"/>
</dbReference>
<keyword evidence="2" id="KW-0813">Transport</keyword>
<dbReference type="PANTHER" id="PTHR43776">
    <property type="entry name" value="TRANSPORT ATP-BINDING PROTEIN"/>
    <property type="match status" value="1"/>
</dbReference>
<dbReference type="FunFam" id="3.40.50.300:FF:000016">
    <property type="entry name" value="Oligopeptide ABC transporter ATP-binding component"/>
    <property type="match status" value="1"/>
</dbReference>
<keyword evidence="7" id="KW-1185">Reference proteome</keyword>
<sequence length="334" mass="37207">MPTITLRAIARRRLLPLPSDPLLRVENVSKTFRTRGKKLRAVQNVSFTLEAGKTLGIVGESGSGKSTLGRMVLRLLESDKGKIVFDGVDLTELKKNKLRALRQDMQIIFQDPRASLNPTMTVRDAIEDAMAIHEIGTKASRRERVVELLERVGLPYEVQFAYPHELSGGQLQRVGIARALSLNPKLIVCDEPVSALDVSIQVQVIQLLRDLQKEFNLAYIFISHNLAVVEYLSDEVAVLYLGEVVEQAPADELFKKPTHPYTRVLLNSILKIPDSPENRQTMVSIQGEVPSPLNPPSGCAFHPRCSFATDACKTVKPERKKVSEHHIAACHLVQ</sequence>
<name>A0A841TWA8_9BACL</name>